<organism evidence="1">
    <name type="scientific">marine sediment metagenome</name>
    <dbReference type="NCBI Taxonomy" id="412755"/>
    <lineage>
        <taxon>unclassified sequences</taxon>
        <taxon>metagenomes</taxon>
        <taxon>ecological metagenomes</taxon>
    </lineage>
</organism>
<name>X0Y7R0_9ZZZZ</name>
<dbReference type="InterPro" id="IPR027396">
    <property type="entry name" value="DsrEFH-like"/>
</dbReference>
<gene>
    <name evidence="1" type="ORF">S01H1_79361</name>
</gene>
<dbReference type="PANTHER" id="PTHR34655:SF2">
    <property type="entry name" value="PEROXIREDOXIN FAMILY PROTEIN"/>
    <property type="match status" value="1"/>
</dbReference>
<dbReference type="InterPro" id="IPR003787">
    <property type="entry name" value="Sulphur_relay_DsrE/F-like"/>
</dbReference>
<dbReference type="Pfam" id="PF02635">
    <property type="entry name" value="DsrE"/>
    <property type="match status" value="1"/>
</dbReference>
<dbReference type="SUPFAM" id="SSF75169">
    <property type="entry name" value="DsrEFH-like"/>
    <property type="match status" value="1"/>
</dbReference>
<reference evidence="1" key="1">
    <citation type="journal article" date="2014" name="Front. Microbiol.">
        <title>High frequency of phylogenetically diverse reductive dehalogenase-homologous genes in deep subseafloor sedimentary metagenomes.</title>
        <authorList>
            <person name="Kawai M."/>
            <person name="Futagami T."/>
            <person name="Toyoda A."/>
            <person name="Takaki Y."/>
            <person name="Nishi S."/>
            <person name="Hori S."/>
            <person name="Arai W."/>
            <person name="Tsubouchi T."/>
            <person name="Morono Y."/>
            <person name="Uchiyama I."/>
            <person name="Ito T."/>
            <person name="Fujiyama A."/>
            <person name="Inagaki F."/>
            <person name="Takami H."/>
        </authorList>
    </citation>
    <scope>NUCLEOTIDE SEQUENCE</scope>
    <source>
        <strain evidence="1">Expedition CK06-06</strain>
    </source>
</reference>
<accession>X0Y7R0</accession>
<dbReference type="Gene3D" id="3.40.1260.10">
    <property type="entry name" value="DsrEFH-like"/>
    <property type="match status" value="1"/>
</dbReference>
<evidence type="ECO:0000313" key="1">
    <source>
        <dbReference type="EMBL" id="GAG51909.1"/>
    </source>
</evidence>
<comment type="caution">
    <text evidence="1">The sequence shown here is derived from an EMBL/GenBank/DDBJ whole genome shotgun (WGS) entry which is preliminary data.</text>
</comment>
<dbReference type="PANTHER" id="PTHR34655">
    <property type="entry name" value="CONSERVED WITHIN P. AEROPHILUM"/>
    <property type="match status" value="1"/>
</dbReference>
<dbReference type="EMBL" id="BARS01053489">
    <property type="protein sequence ID" value="GAG51909.1"/>
    <property type="molecule type" value="Genomic_DNA"/>
</dbReference>
<proteinExistence type="predicted"/>
<protein>
    <submittedName>
        <fullName evidence="1">Uncharacterized protein</fullName>
    </submittedName>
</protein>
<dbReference type="AlphaFoldDB" id="X0Y7R0"/>
<sequence length="120" mass="13329">MKDDKFILYVQTSDAPERQYSPLVLAQTAKNMDLNPTVYYMGQALKILLPGEAEKIKLGNFPSIGEMIDKTLDMGIEILVCEASRQMFGWEKVDLRPGVKIVGAATLNDLALDAGATMWF</sequence>